<comment type="caution">
    <text evidence="4">The sequence shown here is derived from an EMBL/GenBank/DDBJ whole genome shotgun (WGS) entry which is preliminary data.</text>
</comment>
<feature type="compositionally biased region" description="Polar residues" evidence="1">
    <location>
        <begin position="17"/>
        <end position="26"/>
    </location>
</feature>
<dbReference type="RefSeq" id="WP_261295250.1">
    <property type="nucleotide sequence ID" value="NZ_JANQBK010000014.1"/>
</dbReference>
<organism evidence="4 5">
    <name type="scientific">Sphingomonas hylomeconis</name>
    <dbReference type="NCBI Taxonomy" id="1395958"/>
    <lineage>
        <taxon>Bacteria</taxon>
        <taxon>Pseudomonadati</taxon>
        <taxon>Pseudomonadota</taxon>
        <taxon>Alphaproteobacteria</taxon>
        <taxon>Sphingomonadales</taxon>
        <taxon>Sphingomonadaceae</taxon>
        <taxon>Sphingomonas</taxon>
    </lineage>
</organism>
<feature type="domain" description="GGDEF" evidence="3">
    <location>
        <begin position="281"/>
        <end position="415"/>
    </location>
</feature>
<dbReference type="SUPFAM" id="SSF141868">
    <property type="entry name" value="EAL domain-like"/>
    <property type="match status" value="1"/>
</dbReference>
<dbReference type="EMBL" id="JBHRXP010000001">
    <property type="protein sequence ID" value="MFC3579283.1"/>
    <property type="molecule type" value="Genomic_DNA"/>
</dbReference>
<dbReference type="SMART" id="SM00267">
    <property type="entry name" value="GGDEF"/>
    <property type="match status" value="1"/>
</dbReference>
<reference evidence="5" key="1">
    <citation type="journal article" date="2019" name="Int. J. Syst. Evol. Microbiol.">
        <title>The Global Catalogue of Microorganisms (GCM) 10K type strain sequencing project: providing services to taxonomists for standard genome sequencing and annotation.</title>
        <authorList>
            <consortium name="The Broad Institute Genomics Platform"/>
            <consortium name="The Broad Institute Genome Sequencing Center for Infectious Disease"/>
            <person name="Wu L."/>
            <person name="Ma J."/>
        </authorList>
    </citation>
    <scope>NUCLEOTIDE SEQUENCE [LARGE SCALE GENOMIC DNA]</scope>
    <source>
        <strain evidence="5">KCTC 42739</strain>
    </source>
</reference>
<accession>A0ABV7SS26</accession>
<dbReference type="SUPFAM" id="SSF55781">
    <property type="entry name" value="GAF domain-like"/>
    <property type="match status" value="1"/>
</dbReference>
<dbReference type="InterPro" id="IPR029787">
    <property type="entry name" value="Nucleotide_cyclase"/>
</dbReference>
<dbReference type="Pfam" id="PF00563">
    <property type="entry name" value="EAL"/>
    <property type="match status" value="1"/>
</dbReference>
<dbReference type="Gene3D" id="3.30.450.40">
    <property type="match status" value="1"/>
</dbReference>
<dbReference type="InterPro" id="IPR052155">
    <property type="entry name" value="Biofilm_reg_signaling"/>
</dbReference>
<dbReference type="PANTHER" id="PTHR44757:SF2">
    <property type="entry name" value="BIOFILM ARCHITECTURE MAINTENANCE PROTEIN MBAA"/>
    <property type="match status" value="1"/>
</dbReference>
<dbReference type="Gene3D" id="3.30.70.270">
    <property type="match status" value="1"/>
</dbReference>
<evidence type="ECO:0000256" key="1">
    <source>
        <dbReference type="SAM" id="MobiDB-lite"/>
    </source>
</evidence>
<dbReference type="PROSITE" id="PS50887">
    <property type="entry name" value="GGDEF"/>
    <property type="match status" value="1"/>
</dbReference>
<dbReference type="PANTHER" id="PTHR44757">
    <property type="entry name" value="DIGUANYLATE CYCLASE DGCP"/>
    <property type="match status" value="1"/>
</dbReference>
<dbReference type="Pfam" id="PF00990">
    <property type="entry name" value="GGDEF"/>
    <property type="match status" value="1"/>
</dbReference>
<dbReference type="SUPFAM" id="SSF55073">
    <property type="entry name" value="Nucleotide cyclase"/>
    <property type="match status" value="1"/>
</dbReference>
<dbReference type="InterPro" id="IPR043128">
    <property type="entry name" value="Rev_trsase/Diguanyl_cyclase"/>
</dbReference>
<keyword evidence="5" id="KW-1185">Reference proteome</keyword>
<dbReference type="Proteomes" id="UP001595713">
    <property type="component" value="Unassembled WGS sequence"/>
</dbReference>
<dbReference type="Gene3D" id="3.20.20.450">
    <property type="entry name" value="EAL domain"/>
    <property type="match status" value="1"/>
</dbReference>
<evidence type="ECO:0000259" key="2">
    <source>
        <dbReference type="PROSITE" id="PS50883"/>
    </source>
</evidence>
<dbReference type="CDD" id="cd01949">
    <property type="entry name" value="GGDEF"/>
    <property type="match status" value="1"/>
</dbReference>
<dbReference type="NCBIfam" id="TIGR00254">
    <property type="entry name" value="GGDEF"/>
    <property type="match status" value="1"/>
</dbReference>
<name>A0ABV7SS26_9SPHN</name>
<feature type="compositionally biased region" description="Polar residues" evidence="1">
    <location>
        <begin position="36"/>
        <end position="54"/>
    </location>
</feature>
<dbReference type="InterPro" id="IPR035919">
    <property type="entry name" value="EAL_sf"/>
</dbReference>
<feature type="domain" description="EAL" evidence="2">
    <location>
        <begin position="422"/>
        <end position="677"/>
    </location>
</feature>
<feature type="compositionally biased region" description="Low complexity" evidence="1">
    <location>
        <begin position="1"/>
        <end position="16"/>
    </location>
</feature>
<dbReference type="CDD" id="cd01948">
    <property type="entry name" value="EAL"/>
    <property type="match status" value="1"/>
</dbReference>
<dbReference type="InterPro" id="IPR003018">
    <property type="entry name" value="GAF"/>
</dbReference>
<evidence type="ECO:0000313" key="5">
    <source>
        <dbReference type="Proteomes" id="UP001595713"/>
    </source>
</evidence>
<dbReference type="PROSITE" id="PS50883">
    <property type="entry name" value="EAL"/>
    <property type="match status" value="1"/>
</dbReference>
<protein>
    <submittedName>
        <fullName evidence="4">Bifunctional diguanylate cyclase/phosphodiesterase</fullName>
    </submittedName>
</protein>
<evidence type="ECO:0000313" key="4">
    <source>
        <dbReference type="EMBL" id="MFC3579283.1"/>
    </source>
</evidence>
<proteinExistence type="predicted"/>
<gene>
    <name evidence="4" type="ORF">ACFONA_03835</name>
</gene>
<sequence>MRQTPASAAALPATTSIIETRQSRSLSPAAPRAPLSTASQRRANNQSGQVTMVSRTPAAKPPASTIPRSPQRARSRRQTAIARYKILDSASEADFDNLAMLAGRICGTQSAAISFIDGERQWFKARCGIDQSETPIAVSFCAHAIRWPDIFEVRDASTDSLFVNNALVVGAPFIRFYAGMPILAADGTPIASLCVFDPVPRPYGLTEIQAVTLRVLALQAQSLLELRRSNIERQAQAAAKSALSKELRHAADHDVLTGLPHRGVFNRRLAAAMRDAEKHDTRVALMLIDVDHFKQINDSLGHDVGDAMLCNFAQRLHTVVRKTDTVARLGGDEFGIILPGIRRTGQITAIARSLNERLQEPIEHKGRSIDCRASVGVAIYPDHGATPARLSKCSDLALAEAKRTRGCTEIFRPAMAEEFERDTQMLSVARAAIQEQCIVPHYQPKIDLQSGTLVGFEALVRCDRSGNPLILPEMFALAFADRELSVAISRQMIARVLADMRGWMEQDLAFGHVAINASAADFQADDFAERLLEGIAAHGLTPAMIELEVTEGVFLGRGAHHVARALALLSENGLRVALDDFGTGYASLTHLKQFPVDVLKIDRSFVGGIGGNPDDTAIVRAVIGLGSSLGVATVAEGIETQAQADFLLSHGCSVGQGFLFSAAEPAQSVPAMIARFGAQPSPPAPWQWRNCHLAGPPTEHRRGQGRRK</sequence>
<dbReference type="InterPro" id="IPR001633">
    <property type="entry name" value="EAL_dom"/>
</dbReference>
<dbReference type="SMART" id="SM00052">
    <property type="entry name" value="EAL"/>
    <property type="match status" value="1"/>
</dbReference>
<feature type="region of interest" description="Disordered" evidence="1">
    <location>
        <begin position="1"/>
        <end position="76"/>
    </location>
</feature>
<evidence type="ECO:0000259" key="3">
    <source>
        <dbReference type="PROSITE" id="PS50887"/>
    </source>
</evidence>
<dbReference type="InterPro" id="IPR000160">
    <property type="entry name" value="GGDEF_dom"/>
</dbReference>
<dbReference type="InterPro" id="IPR029016">
    <property type="entry name" value="GAF-like_dom_sf"/>
</dbReference>
<dbReference type="Pfam" id="PF01590">
    <property type="entry name" value="GAF"/>
    <property type="match status" value="1"/>
</dbReference>